<reference evidence="2 3" key="1">
    <citation type="submission" date="2015-06" db="EMBL/GenBank/DDBJ databases">
        <title>Talaromyces atroroseus IBT 11181 draft genome.</title>
        <authorList>
            <person name="Rasmussen K.B."/>
            <person name="Rasmussen S."/>
            <person name="Petersen B."/>
            <person name="Sicheritz-Ponten T."/>
            <person name="Mortensen U.H."/>
            <person name="Thrane U."/>
        </authorList>
    </citation>
    <scope>NUCLEOTIDE SEQUENCE [LARGE SCALE GENOMIC DNA]</scope>
    <source>
        <strain evidence="2 3">IBT 11181</strain>
    </source>
</reference>
<feature type="signal peptide" evidence="1">
    <location>
        <begin position="1"/>
        <end position="20"/>
    </location>
</feature>
<dbReference type="Proteomes" id="UP000214365">
    <property type="component" value="Unassembled WGS sequence"/>
</dbReference>
<dbReference type="GeneID" id="31001504"/>
<evidence type="ECO:0000313" key="2">
    <source>
        <dbReference type="EMBL" id="OKL62893.1"/>
    </source>
</evidence>
<feature type="chain" id="PRO_5013316239" evidence="1">
    <location>
        <begin position="21"/>
        <end position="150"/>
    </location>
</feature>
<evidence type="ECO:0000256" key="1">
    <source>
        <dbReference type="SAM" id="SignalP"/>
    </source>
</evidence>
<gene>
    <name evidence="2" type="ORF">UA08_01749</name>
</gene>
<keyword evidence="1" id="KW-0732">Signal</keyword>
<keyword evidence="3" id="KW-1185">Reference proteome</keyword>
<protein>
    <submittedName>
        <fullName evidence="2">Uncharacterized protein</fullName>
    </submittedName>
</protein>
<sequence length="150" mass="15247">MAWKPITLALALSLANTSLADVYFGSLSGDDLNSGLVCNYIAWLGGSDPCNAGNWPPADNTGSCPGGNNEAPNFCGGGLGGVGCPSDFQLDSSDDCGAAWTALGDSSPAPSAGTFYANVIDVADNNAIVGRYTLLWEPVVHCYMDSGVGC</sequence>
<proteinExistence type="predicted"/>
<name>A0A1Q5QAC1_TALAT</name>
<dbReference type="EMBL" id="LFMY01000002">
    <property type="protein sequence ID" value="OKL62893.1"/>
    <property type="molecule type" value="Genomic_DNA"/>
</dbReference>
<accession>A0A1Q5QAC1</accession>
<comment type="caution">
    <text evidence="2">The sequence shown here is derived from an EMBL/GenBank/DDBJ whole genome shotgun (WGS) entry which is preliminary data.</text>
</comment>
<organism evidence="2 3">
    <name type="scientific">Talaromyces atroroseus</name>
    <dbReference type="NCBI Taxonomy" id="1441469"/>
    <lineage>
        <taxon>Eukaryota</taxon>
        <taxon>Fungi</taxon>
        <taxon>Dikarya</taxon>
        <taxon>Ascomycota</taxon>
        <taxon>Pezizomycotina</taxon>
        <taxon>Eurotiomycetes</taxon>
        <taxon>Eurotiomycetidae</taxon>
        <taxon>Eurotiales</taxon>
        <taxon>Trichocomaceae</taxon>
        <taxon>Talaromyces</taxon>
        <taxon>Talaromyces sect. Trachyspermi</taxon>
    </lineage>
</organism>
<evidence type="ECO:0000313" key="3">
    <source>
        <dbReference type="Proteomes" id="UP000214365"/>
    </source>
</evidence>
<dbReference type="AlphaFoldDB" id="A0A1Q5QAC1"/>
<dbReference type="OrthoDB" id="4378027at2759"/>
<dbReference type="RefSeq" id="XP_020123014.1">
    <property type="nucleotide sequence ID" value="XM_020261448.1"/>
</dbReference>